<evidence type="ECO:0000313" key="2">
    <source>
        <dbReference type="EMBL" id="RRT71239.1"/>
    </source>
</evidence>
<dbReference type="AlphaFoldDB" id="A0A427A4Q9"/>
<comment type="caution">
    <text evidence="2">The sequence shown here is derived from an EMBL/GenBank/DDBJ whole genome shotgun (WGS) entry which is preliminary data.</text>
</comment>
<dbReference type="Proteomes" id="UP000287651">
    <property type="component" value="Unassembled WGS sequence"/>
</dbReference>
<feature type="region of interest" description="Disordered" evidence="1">
    <location>
        <begin position="1"/>
        <end position="20"/>
    </location>
</feature>
<name>A0A427A4Q9_ENSVE</name>
<organism evidence="2 3">
    <name type="scientific">Ensete ventricosum</name>
    <name type="common">Abyssinian banana</name>
    <name type="synonym">Musa ensete</name>
    <dbReference type="NCBI Taxonomy" id="4639"/>
    <lineage>
        <taxon>Eukaryota</taxon>
        <taxon>Viridiplantae</taxon>
        <taxon>Streptophyta</taxon>
        <taxon>Embryophyta</taxon>
        <taxon>Tracheophyta</taxon>
        <taxon>Spermatophyta</taxon>
        <taxon>Magnoliopsida</taxon>
        <taxon>Liliopsida</taxon>
        <taxon>Zingiberales</taxon>
        <taxon>Musaceae</taxon>
        <taxon>Ensete</taxon>
    </lineage>
</organism>
<evidence type="ECO:0000256" key="1">
    <source>
        <dbReference type="SAM" id="MobiDB-lite"/>
    </source>
</evidence>
<sequence>MAPQAKSTRSGLHLPIEGSPPSCMGMQGVRMAELARDKQLWELLWMMVGWMEIAVKVEEQRDAKNAALISNDRTPKDSNARLISIGARPSLELYRGSSLLVVSHKTK</sequence>
<evidence type="ECO:0000313" key="3">
    <source>
        <dbReference type="Proteomes" id="UP000287651"/>
    </source>
</evidence>
<gene>
    <name evidence="2" type="ORF">B296_00013450</name>
</gene>
<reference evidence="2 3" key="1">
    <citation type="journal article" date="2014" name="Agronomy (Basel)">
        <title>A Draft Genome Sequence for Ensete ventricosum, the Drought-Tolerant Tree Against Hunger.</title>
        <authorList>
            <person name="Harrison J."/>
            <person name="Moore K.A."/>
            <person name="Paszkiewicz K."/>
            <person name="Jones T."/>
            <person name="Grant M."/>
            <person name="Ambacheew D."/>
            <person name="Muzemil S."/>
            <person name="Studholme D.J."/>
        </authorList>
    </citation>
    <scope>NUCLEOTIDE SEQUENCE [LARGE SCALE GENOMIC DNA]</scope>
</reference>
<protein>
    <submittedName>
        <fullName evidence="2">Uncharacterized protein</fullName>
    </submittedName>
</protein>
<accession>A0A427A4Q9</accession>
<feature type="compositionally biased region" description="Polar residues" evidence="1">
    <location>
        <begin position="1"/>
        <end position="10"/>
    </location>
</feature>
<dbReference type="EMBL" id="AMZH03003763">
    <property type="protein sequence ID" value="RRT71239.1"/>
    <property type="molecule type" value="Genomic_DNA"/>
</dbReference>
<proteinExistence type="predicted"/>